<feature type="domain" description="At1g61320/AtMIF1 LRR" evidence="1">
    <location>
        <begin position="10"/>
        <end position="238"/>
    </location>
</feature>
<evidence type="ECO:0000313" key="2">
    <source>
        <dbReference type="EMBL" id="PNT65605.1"/>
    </source>
</evidence>
<reference evidence="2" key="2">
    <citation type="submission" date="2017-06" db="EMBL/GenBank/DDBJ databases">
        <title>WGS assembly of Brachypodium distachyon.</title>
        <authorList>
            <consortium name="The International Brachypodium Initiative"/>
            <person name="Lucas S."/>
            <person name="Harmon-Smith M."/>
            <person name="Lail K."/>
            <person name="Tice H."/>
            <person name="Grimwood J."/>
            <person name="Bruce D."/>
            <person name="Barry K."/>
            <person name="Shu S."/>
            <person name="Lindquist E."/>
            <person name="Wang M."/>
            <person name="Pitluck S."/>
            <person name="Vogel J.P."/>
            <person name="Garvin D.F."/>
            <person name="Mockler T.C."/>
            <person name="Schmutz J."/>
            <person name="Rokhsar D."/>
            <person name="Bevan M.W."/>
        </authorList>
    </citation>
    <scope>NUCLEOTIDE SEQUENCE</scope>
    <source>
        <strain evidence="2">Bd21</strain>
    </source>
</reference>
<evidence type="ECO:0000259" key="1">
    <source>
        <dbReference type="Pfam" id="PF23622"/>
    </source>
</evidence>
<dbReference type="AlphaFoldDB" id="A0A2K2CUA9"/>
<dbReference type="Gramene" id="PNT65605">
    <property type="protein sequence ID" value="PNT65605"/>
    <property type="gene ID" value="BRADI_4g45090v3"/>
</dbReference>
<dbReference type="InterPro" id="IPR032675">
    <property type="entry name" value="LRR_dom_sf"/>
</dbReference>
<dbReference type="OrthoDB" id="594804at2759"/>
<dbReference type="InterPro" id="IPR053772">
    <property type="entry name" value="At1g61320/At1g61330-like"/>
</dbReference>
<dbReference type="InterPro" id="IPR055357">
    <property type="entry name" value="LRR_At1g61320_AtMIF1"/>
</dbReference>
<protein>
    <recommendedName>
        <fullName evidence="1">At1g61320/AtMIF1 LRR domain-containing protein</fullName>
    </recommendedName>
</protein>
<dbReference type="EMBL" id="CM000883">
    <property type="protein sequence ID" value="PNT65605.1"/>
    <property type="molecule type" value="Genomic_DNA"/>
</dbReference>
<gene>
    <name evidence="2" type="ORF">BRADI_4g45090v3</name>
</gene>
<organism evidence="2">
    <name type="scientific">Brachypodium distachyon</name>
    <name type="common">Purple false brome</name>
    <name type="synonym">Trachynia distachya</name>
    <dbReference type="NCBI Taxonomy" id="15368"/>
    <lineage>
        <taxon>Eukaryota</taxon>
        <taxon>Viridiplantae</taxon>
        <taxon>Streptophyta</taxon>
        <taxon>Embryophyta</taxon>
        <taxon>Tracheophyta</taxon>
        <taxon>Spermatophyta</taxon>
        <taxon>Magnoliopsida</taxon>
        <taxon>Liliopsida</taxon>
        <taxon>Poales</taxon>
        <taxon>Poaceae</taxon>
        <taxon>BOP clade</taxon>
        <taxon>Pooideae</taxon>
        <taxon>Stipodae</taxon>
        <taxon>Brachypodieae</taxon>
        <taxon>Brachypodium</taxon>
    </lineage>
</organism>
<reference evidence="2 3" key="1">
    <citation type="journal article" date="2010" name="Nature">
        <title>Genome sequencing and analysis of the model grass Brachypodium distachyon.</title>
        <authorList>
            <consortium name="International Brachypodium Initiative"/>
        </authorList>
    </citation>
    <scope>NUCLEOTIDE SEQUENCE [LARGE SCALE GENOMIC DNA]</scope>
    <source>
        <strain evidence="2 3">Bd21</strain>
    </source>
</reference>
<dbReference type="PANTHER" id="PTHR34145">
    <property type="entry name" value="OS02G0105600 PROTEIN"/>
    <property type="match status" value="1"/>
</dbReference>
<dbReference type="Gene3D" id="3.80.10.10">
    <property type="entry name" value="Ribonuclease Inhibitor"/>
    <property type="match status" value="1"/>
</dbReference>
<dbReference type="InParanoid" id="A0A2K2CUA9"/>
<evidence type="ECO:0000313" key="3">
    <source>
        <dbReference type="EnsemblPlants" id="PNT65605"/>
    </source>
</evidence>
<name>A0A2K2CUA9_BRADI</name>
<dbReference type="Pfam" id="PF23622">
    <property type="entry name" value="LRR_At1g61320_AtMIF1"/>
    <property type="match status" value="1"/>
</dbReference>
<dbReference type="PANTHER" id="PTHR34145:SF48">
    <property type="entry name" value="OS01G0553400 PROTEIN"/>
    <property type="match status" value="1"/>
</dbReference>
<dbReference type="Proteomes" id="UP000008810">
    <property type="component" value="Chromosome 4"/>
</dbReference>
<accession>A0A2K2CUA9</accession>
<sequence>MGQLHVLAFQDLQHFLSKCPVLEWLSIRSCSQKCNLHASEPLCRLKYLCVQDSAVNKIDLVAPNLNTFEYKGSQILINFHECLKLKKASFELNVQQTLDYVFTGIPNVLPHVEALRVEAYVVFEMPGFKHAPLVFSSHLRHLALKIQMKGKTSVLQLGCLLEAAPLLEDLCLDMNCTISYLFPIDGDLIAGCRHYNLKTASVSGFCGDGGQVELVKYIMRNATQLKRMTIETRNRVVKWPHFMEEYEGRTSAMENLVPLEKAGVLRVL</sequence>
<proteinExistence type="predicted"/>
<reference evidence="3" key="3">
    <citation type="submission" date="2018-08" db="UniProtKB">
        <authorList>
            <consortium name="EnsemblPlants"/>
        </authorList>
    </citation>
    <scope>IDENTIFICATION</scope>
    <source>
        <strain evidence="3">cv. Bd21</strain>
    </source>
</reference>
<evidence type="ECO:0000313" key="4">
    <source>
        <dbReference type="Proteomes" id="UP000008810"/>
    </source>
</evidence>
<dbReference type="EnsemblPlants" id="PNT65605">
    <property type="protein sequence ID" value="PNT65605"/>
    <property type="gene ID" value="BRADI_4g45090v3"/>
</dbReference>
<keyword evidence="4" id="KW-1185">Reference proteome</keyword>